<feature type="transmembrane region" description="Helical" evidence="2">
    <location>
        <begin position="172"/>
        <end position="194"/>
    </location>
</feature>
<dbReference type="SUPFAM" id="SSF103481">
    <property type="entry name" value="Multidrug resistance efflux transporter EmrE"/>
    <property type="match status" value="1"/>
</dbReference>
<dbReference type="Proteomes" id="UP000722791">
    <property type="component" value="Unassembled WGS sequence"/>
</dbReference>
<gene>
    <name evidence="3" type="ORF">Vretimale_5451</name>
</gene>
<proteinExistence type="predicted"/>
<dbReference type="PANTHER" id="PTHR13146:SF1">
    <property type="entry name" value="SUGAR PHOSPHATE TRANSPORTER DOMAIN-CONTAINING PROTEIN"/>
    <property type="match status" value="1"/>
</dbReference>
<evidence type="ECO:0000313" key="3">
    <source>
        <dbReference type="EMBL" id="GIM00303.1"/>
    </source>
</evidence>
<feature type="transmembrane region" description="Helical" evidence="2">
    <location>
        <begin position="345"/>
        <end position="367"/>
    </location>
</feature>
<evidence type="ECO:0000313" key="4">
    <source>
        <dbReference type="Proteomes" id="UP000722791"/>
    </source>
</evidence>
<feature type="transmembrane region" description="Helical" evidence="2">
    <location>
        <begin position="408"/>
        <end position="429"/>
    </location>
</feature>
<evidence type="ECO:0000256" key="1">
    <source>
        <dbReference type="SAM" id="MobiDB-lite"/>
    </source>
</evidence>
<feature type="transmembrane region" description="Helical" evidence="2">
    <location>
        <begin position="379"/>
        <end position="401"/>
    </location>
</feature>
<keyword evidence="2" id="KW-1133">Transmembrane helix</keyword>
<dbReference type="GO" id="GO:0016020">
    <property type="term" value="C:membrane"/>
    <property type="evidence" value="ECO:0007669"/>
    <property type="project" value="TreeGrafter"/>
</dbReference>
<feature type="compositionally biased region" description="Low complexity" evidence="1">
    <location>
        <begin position="449"/>
        <end position="467"/>
    </location>
</feature>
<comment type="caution">
    <text evidence="3">The sequence shown here is derived from an EMBL/GenBank/DDBJ whole genome shotgun (WGS) entry which is preliminary data.</text>
</comment>
<feature type="transmembrane region" description="Helical" evidence="2">
    <location>
        <begin position="306"/>
        <end position="325"/>
    </location>
</feature>
<protein>
    <submittedName>
        <fullName evidence="3">Uncharacterized protein</fullName>
    </submittedName>
</protein>
<organism evidence="3 4">
    <name type="scientific">Volvox reticuliferus</name>
    <dbReference type="NCBI Taxonomy" id="1737510"/>
    <lineage>
        <taxon>Eukaryota</taxon>
        <taxon>Viridiplantae</taxon>
        <taxon>Chlorophyta</taxon>
        <taxon>core chlorophytes</taxon>
        <taxon>Chlorophyceae</taxon>
        <taxon>CS clade</taxon>
        <taxon>Chlamydomonadales</taxon>
        <taxon>Volvocaceae</taxon>
        <taxon>Volvox</taxon>
    </lineage>
</organism>
<feature type="transmembrane region" description="Helical" evidence="2">
    <location>
        <begin position="206"/>
        <end position="224"/>
    </location>
</feature>
<dbReference type="InterPro" id="IPR037185">
    <property type="entry name" value="EmrE-like"/>
</dbReference>
<accession>A0A8J4G5A0</accession>
<feature type="transmembrane region" description="Helical" evidence="2">
    <location>
        <begin position="273"/>
        <end position="294"/>
    </location>
</feature>
<keyword evidence="2" id="KW-0812">Transmembrane</keyword>
<dbReference type="EMBL" id="BNCQ01000007">
    <property type="protein sequence ID" value="GIM00303.1"/>
    <property type="molecule type" value="Genomic_DNA"/>
</dbReference>
<name>A0A8J4G5A0_9CHLO</name>
<feature type="compositionally biased region" description="Basic and acidic residues" evidence="1">
    <location>
        <begin position="470"/>
        <end position="491"/>
    </location>
</feature>
<dbReference type="PANTHER" id="PTHR13146">
    <property type="match status" value="1"/>
</dbReference>
<feature type="region of interest" description="Disordered" evidence="1">
    <location>
        <begin position="436"/>
        <end position="491"/>
    </location>
</feature>
<dbReference type="AlphaFoldDB" id="A0A8J4G5A0"/>
<reference evidence="3" key="1">
    <citation type="journal article" date="2021" name="Proc. Natl. Acad. Sci. U.S.A.">
        <title>Three genomes in the algal genus Volvox reveal the fate of a haploid sex-determining region after a transition to homothallism.</title>
        <authorList>
            <person name="Yamamoto K."/>
            <person name="Hamaji T."/>
            <person name="Kawai-Toyooka H."/>
            <person name="Matsuzaki R."/>
            <person name="Takahashi F."/>
            <person name="Nishimura Y."/>
            <person name="Kawachi M."/>
            <person name="Noguchi H."/>
            <person name="Minakuchi Y."/>
            <person name="Umen J.G."/>
            <person name="Toyoda A."/>
            <person name="Nozaki H."/>
        </authorList>
    </citation>
    <scope>NUCLEOTIDE SEQUENCE</scope>
    <source>
        <strain evidence="3">NIES-3785</strain>
    </source>
</reference>
<evidence type="ECO:0000256" key="2">
    <source>
        <dbReference type="SAM" id="Phobius"/>
    </source>
</evidence>
<keyword evidence="2" id="KW-0472">Membrane</keyword>
<sequence length="491" mass="50963">MRKDLTRRRVTIDNRAKTPRKAEVDEENETIRMQSSETTIKWSLPVEAYGFGYLLTGTTLAVLGQLVTNQGATDPATQLIAWTKYFCTFVLSLTIQLVSRWSVENGGSTSAAPSGPHSSTAAPATQSSVVYATTSTLMKASGGAPSVGTSRKAAWLTAAVGLLDTLSYSLNCLGFALCGSALSMVVFAASGQVFTAVTRRALLHKTMTAGQIAGVGLVVVGLIVRSAGKIREALTAAAAATFPHTASGDATTATATLTAAAVARMVSDRDITLGVALIVLSAFGYSLLGCLYEWLSAVRGPDMSHAQVATSTSLIGLVATSVYQLTYTRPRWQELVADRMAQRGLGWWPVVRLYGVFGALFTLHGLVQGVVLQRSGATAVGIISAMRASAVALASGVLFCGPQAPQQCLTPISTASAGIVTAGALIWTLTGARKSASPPLSSAPPPSPLAASTTATATATAEATAAPDDVGCRGCDRRPEDALDHKYGKHH</sequence>